<sequence length="109" mass="12979">MNELIKRIEKLEFQQRMLLEMIPGEGNDFYRLVIKKGLSEMEVENFYNLCERLNNHSQEQKAEGFVFFAPLFKEFTENLDPRFSPEEVIEACTAQGLYPLLMEQLRRNL</sequence>
<dbReference type="Pfam" id="PF08963">
    <property type="entry name" value="DUF1878"/>
    <property type="match status" value="1"/>
</dbReference>
<accession>A0A3A1R183</accession>
<dbReference type="Proteomes" id="UP000265801">
    <property type="component" value="Unassembled WGS sequence"/>
</dbReference>
<dbReference type="AlphaFoldDB" id="A0A3A1R183"/>
<protein>
    <submittedName>
        <fullName evidence="1">DUF1878 family protein</fullName>
    </submittedName>
</protein>
<gene>
    <name evidence="1" type="ORF">D3H55_08185</name>
</gene>
<keyword evidence="2" id="KW-1185">Reference proteome</keyword>
<dbReference type="InterPro" id="IPR015058">
    <property type="entry name" value="DUF1878"/>
</dbReference>
<proteinExistence type="predicted"/>
<comment type="caution">
    <text evidence="1">The sequence shown here is derived from an EMBL/GenBank/DDBJ whole genome shotgun (WGS) entry which is preliminary data.</text>
</comment>
<organism evidence="1 2">
    <name type="scientific">Bacillus salacetis</name>
    <dbReference type="NCBI Taxonomy" id="2315464"/>
    <lineage>
        <taxon>Bacteria</taxon>
        <taxon>Bacillati</taxon>
        <taxon>Bacillota</taxon>
        <taxon>Bacilli</taxon>
        <taxon>Bacillales</taxon>
        <taxon>Bacillaceae</taxon>
        <taxon>Bacillus</taxon>
    </lineage>
</organism>
<dbReference type="SUPFAM" id="SSF109915">
    <property type="entry name" value="Hypothetical protein YhaI"/>
    <property type="match status" value="1"/>
</dbReference>
<dbReference type="OrthoDB" id="2353223at2"/>
<reference evidence="1 2" key="1">
    <citation type="submission" date="2018-09" db="EMBL/GenBank/DDBJ databases">
        <title>Bacillus saliacetes sp. nov., isolated from Thai shrimp paste (Ka-pi).</title>
        <authorList>
            <person name="Daroonpunt R."/>
            <person name="Tanasupawat S."/>
            <person name="Yiamsombut S."/>
        </authorList>
    </citation>
    <scope>NUCLEOTIDE SEQUENCE [LARGE SCALE GENOMIC DNA]</scope>
    <source>
        <strain evidence="1 2">SKP7-4</strain>
    </source>
</reference>
<evidence type="ECO:0000313" key="1">
    <source>
        <dbReference type="EMBL" id="RIW35363.1"/>
    </source>
</evidence>
<name>A0A3A1R183_9BACI</name>
<dbReference type="Gene3D" id="1.10.3750.10">
    <property type="entry name" value="YhaI-like"/>
    <property type="match status" value="1"/>
</dbReference>
<dbReference type="EMBL" id="QXIR01000008">
    <property type="protein sequence ID" value="RIW35363.1"/>
    <property type="molecule type" value="Genomic_DNA"/>
</dbReference>
<evidence type="ECO:0000313" key="2">
    <source>
        <dbReference type="Proteomes" id="UP000265801"/>
    </source>
</evidence>
<dbReference type="InterPro" id="IPR035945">
    <property type="entry name" value="YhaI-like_sf"/>
</dbReference>
<dbReference type="RefSeq" id="WP_119546408.1">
    <property type="nucleotide sequence ID" value="NZ_QXIR01000008.1"/>
</dbReference>